<keyword evidence="3" id="KW-1185">Reference proteome</keyword>
<organism evidence="2 3">
    <name type="scientific">Imshaugia aleurites</name>
    <dbReference type="NCBI Taxonomy" id="172621"/>
    <lineage>
        <taxon>Eukaryota</taxon>
        <taxon>Fungi</taxon>
        <taxon>Dikarya</taxon>
        <taxon>Ascomycota</taxon>
        <taxon>Pezizomycotina</taxon>
        <taxon>Lecanoromycetes</taxon>
        <taxon>OSLEUM clade</taxon>
        <taxon>Lecanoromycetidae</taxon>
        <taxon>Lecanorales</taxon>
        <taxon>Lecanorineae</taxon>
        <taxon>Parmeliaceae</taxon>
        <taxon>Imshaugia</taxon>
    </lineage>
</organism>
<dbReference type="EMBL" id="CAJPDT010000008">
    <property type="protein sequence ID" value="CAF9911052.1"/>
    <property type="molecule type" value="Genomic_DNA"/>
</dbReference>
<dbReference type="Pfam" id="PF14040">
    <property type="entry name" value="DNase_NucA_NucB"/>
    <property type="match status" value="1"/>
</dbReference>
<feature type="domain" description="Deoxyribonuclease NucA/NucB" evidence="1">
    <location>
        <begin position="7"/>
        <end position="85"/>
    </location>
</feature>
<dbReference type="OrthoDB" id="73875at2759"/>
<gene>
    <name evidence="2" type="ORF">IMSHALPRED_009909</name>
</gene>
<reference evidence="2" key="1">
    <citation type="submission" date="2021-03" db="EMBL/GenBank/DDBJ databases">
        <authorList>
            <person name="Tagirdzhanova G."/>
        </authorList>
    </citation>
    <scope>NUCLEOTIDE SEQUENCE</scope>
</reference>
<sequence length="304" mass="32990">MVLTWDSDQPASKTRRNEACGTRYCKTVKADLQAMTGDKTLKVSCDEFPFAATEEGGKFLTTLNANPGRVQRTCVPDWQQTLQGNCNQILTALSTNVAYYERSVRGDNADNFVAWSSKAKVSPWLETGNSFNGVPVQRYASYPNQIPRAGGIPEDVYSDTPGVYIGYMYRRNFTFGLASPSSATDGAAWVPGTGPAESWTLQDGEFPPGTDGQDVNTIACAVNTFGQKEIYSAPYNGLCSNGAFTDSGFGFAAPPSFSRCIIEFAATGKTKRSIGQFNGWHVNRITMLDEMNTTSDATMPPDAK</sequence>
<comment type="caution">
    <text evidence="2">The sequence shown here is derived from an EMBL/GenBank/DDBJ whole genome shotgun (WGS) entry which is preliminary data.</text>
</comment>
<dbReference type="Proteomes" id="UP000664534">
    <property type="component" value="Unassembled WGS sequence"/>
</dbReference>
<evidence type="ECO:0000313" key="2">
    <source>
        <dbReference type="EMBL" id="CAF9911052.1"/>
    </source>
</evidence>
<name>A0A8H3ERV2_9LECA</name>
<evidence type="ECO:0000313" key="3">
    <source>
        <dbReference type="Proteomes" id="UP000664534"/>
    </source>
</evidence>
<evidence type="ECO:0000259" key="1">
    <source>
        <dbReference type="Pfam" id="PF14040"/>
    </source>
</evidence>
<proteinExistence type="predicted"/>
<dbReference type="InterPro" id="IPR029476">
    <property type="entry name" value="DNase_NucA_NucB"/>
</dbReference>
<dbReference type="AlphaFoldDB" id="A0A8H3ERV2"/>
<accession>A0A8H3ERV2</accession>
<protein>
    <recommendedName>
        <fullName evidence="1">Deoxyribonuclease NucA/NucB domain-containing protein</fullName>
    </recommendedName>
</protein>